<keyword evidence="3" id="KW-1185">Reference proteome</keyword>
<sequence length="893" mass="101094">MPAPITFLADELDLYKKRKLLKYHAQPNVVRNLNPALTVRPYQEDALARFDFYWNTLRAEDAELLARPAHLLFNMATGSGKTMLMAANMLALYAQGYRRFLFVVDSRNIVEKTRANFTDPGNPKYLFAPKIVVGGRPVPVVAVESFEGSNADDLSILFTTAAGLHSDLRTPREQGLSYEDLARHPLVLLADEAHHFNRAARARGQVDVEETTWEGTILQLLQQRPDNVLLEYTATVDFTDRALAEKYQDKVLVRYSLREFRQDGYSKEIRLLKSGESRWARVAQALLLSQWRLKVYNAASPALVSPYAPFKPALLFKSPTVAESEAFFTAFGQWLDTLSGDVLAELTAHPGPTLQKALTWFQAHNLPLARLADELREAFRPDRCIIVNNQNDSESKQLELNRLEEGPVRAVFTVQMLTEGWDVLNLYDIVRLDEGTGVTAAARPKPTKGTTQEAQLIGRGARYFPWQRPTDAELNRRKLDKDLGNPLRCLEELYYHSINDNRYVAALTHELVEAGIYDPANDDGTPRTVRVKPAFKQLPIWETGLLYTNERVRTGTQRRVTLTATYANALLPIAYELPPDGTTEATVFDPTEAVESATPASPDRLDYPVRLSELGLPVLRKALESFPFYEFSRLRQLLPQLTSIRQLLTAAEYLGGSTFTLRATAAQRNALRPHQKLAAARHVFQELQALLGKSLHEYVGSTAFTGRPLKQYLANDRITVAQDGDDRETARPMTDNPDTALRLDVATNDWLIYDEFYGTSEEKYFIRYLAAALPDLRTRFQDIYLLRNDKLFQLYSFDDGRPFEPDFVLFLIEAATGKALTWQVFVEPKGEHLRLADAWKEAFLLSIETHATNANLQLLFENDEVRLHGLPFYTHASQAVFTAAFQKLTDVTI</sequence>
<keyword evidence="2" id="KW-0547">Nucleotide-binding</keyword>
<dbReference type="Proteomes" id="UP001500454">
    <property type="component" value="Unassembled WGS sequence"/>
</dbReference>
<dbReference type="RefSeq" id="WP_345227214.1">
    <property type="nucleotide sequence ID" value="NZ_BAABHA010000015.1"/>
</dbReference>
<dbReference type="EMBL" id="BAABHA010000015">
    <property type="protein sequence ID" value="GAA4391421.1"/>
    <property type="molecule type" value="Genomic_DNA"/>
</dbReference>
<evidence type="ECO:0000259" key="1">
    <source>
        <dbReference type="PROSITE" id="PS51192"/>
    </source>
</evidence>
<accession>A0ABP8JIG9</accession>
<protein>
    <submittedName>
        <fullName evidence="2">DEAD/DEAH box helicase family protein</fullName>
    </submittedName>
</protein>
<keyword evidence="2" id="KW-0067">ATP-binding</keyword>
<dbReference type="InterPro" id="IPR014001">
    <property type="entry name" value="Helicase_ATP-bd"/>
</dbReference>
<gene>
    <name evidence="2" type="ORF">GCM10023186_40730</name>
</gene>
<dbReference type="PANTHER" id="PTHR47396:SF1">
    <property type="entry name" value="ATP-DEPENDENT HELICASE IRC3-RELATED"/>
    <property type="match status" value="1"/>
</dbReference>
<dbReference type="PROSITE" id="PS51192">
    <property type="entry name" value="HELICASE_ATP_BIND_1"/>
    <property type="match status" value="1"/>
</dbReference>
<evidence type="ECO:0000313" key="3">
    <source>
        <dbReference type="Proteomes" id="UP001500454"/>
    </source>
</evidence>
<dbReference type="InterPro" id="IPR006935">
    <property type="entry name" value="Helicase/UvrB_N"/>
</dbReference>
<dbReference type="Pfam" id="PF04851">
    <property type="entry name" value="ResIII"/>
    <property type="match status" value="1"/>
</dbReference>
<evidence type="ECO:0000313" key="2">
    <source>
        <dbReference type="EMBL" id="GAA4391421.1"/>
    </source>
</evidence>
<dbReference type="SMART" id="SM00487">
    <property type="entry name" value="DEXDc"/>
    <property type="match status" value="1"/>
</dbReference>
<proteinExistence type="predicted"/>
<dbReference type="InterPro" id="IPR027417">
    <property type="entry name" value="P-loop_NTPase"/>
</dbReference>
<dbReference type="SUPFAM" id="SSF52540">
    <property type="entry name" value="P-loop containing nucleoside triphosphate hydrolases"/>
    <property type="match status" value="2"/>
</dbReference>
<dbReference type="GO" id="GO:0004386">
    <property type="term" value="F:helicase activity"/>
    <property type="evidence" value="ECO:0007669"/>
    <property type="project" value="UniProtKB-KW"/>
</dbReference>
<name>A0ABP8JIG9_9BACT</name>
<dbReference type="Gene3D" id="3.40.50.300">
    <property type="entry name" value="P-loop containing nucleotide triphosphate hydrolases"/>
    <property type="match status" value="2"/>
</dbReference>
<feature type="domain" description="Helicase ATP-binding" evidence="1">
    <location>
        <begin position="62"/>
        <end position="254"/>
    </location>
</feature>
<reference evidence="3" key="1">
    <citation type="journal article" date="2019" name="Int. J. Syst. Evol. Microbiol.">
        <title>The Global Catalogue of Microorganisms (GCM) 10K type strain sequencing project: providing services to taxonomists for standard genome sequencing and annotation.</title>
        <authorList>
            <consortium name="The Broad Institute Genomics Platform"/>
            <consortium name="The Broad Institute Genome Sequencing Center for Infectious Disease"/>
            <person name="Wu L."/>
            <person name="Ma J."/>
        </authorList>
    </citation>
    <scope>NUCLEOTIDE SEQUENCE [LARGE SCALE GENOMIC DNA]</scope>
    <source>
        <strain evidence="3">JCM 17924</strain>
    </source>
</reference>
<organism evidence="2 3">
    <name type="scientific">Hymenobacter koreensis</name>
    <dbReference type="NCBI Taxonomy" id="1084523"/>
    <lineage>
        <taxon>Bacteria</taxon>
        <taxon>Pseudomonadati</taxon>
        <taxon>Bacteroidota</taxon>
        <taxon>Cytophagia</taxon>
        <taxon>Cytophagales</taxon>
        <taxon>Hymenobacteraceae</taxon>
        <taxon>Hymenobacter</taxon>
    </lineage>
</organism>
<dbReference type="PANTHER" id="PTHR47396">
    <property type="entry name" value="TYPE I RESTRICTION ENZYME ECOKI R PROTEIN"/>
    <property type="match status" value="1"/>
</dbReference>
<dbReference type="InterPro" id="IPR050742">
    <property type="entry name" value="Helicase_Restrict-Modif_Enz"/>
</dbReference>
<keyword evidence="2" id="KW-0347">Helicase</keyword>
<comment type="caution">
    <text evidence="2">The sequence shown here is derived from an EMBL/GenBank/DDBJ whole genome shotgun (WGS) entry which is preliminary data.</text>
</comment>
<keyword evidence="2" id="KW-0378">Hydrolase</keyword>